<accession>A0ABT1CPK7</accession>
<keyword evidence="2" id="KW-1185">Reference proteome</keyword>
<evidence type="ECO:0000313" key="1">
    <source>
        <dbReference type="EMBL" id="MCO6408058.1"/>
    </source>
</evidence>
<name>A0ABT1CPK7_9HYPH</name>
<dbReference type="InterPro" id="IPR009593">
    <property type="entry name" value="DUF1203"/>
</dbReference>
<dbReference type="EMBL" id="JAAAML010000001">
    <property type="protein sequence ID" value="MCO6408058.1"/>
    <property type="molecule type" value="Genomic_DNA"/>
</dbReference>
<gene>
    <name evidence="1" type="ORF">GTW23_07705</name>
</gene>
<evidence type="ECO:0000313" key="2">
    <source>
        <dbReference type="Proteomes" id="UP001320715"/>
    </source>
</evidence>
<protein>
    <submittedName>
        <fullName evidence="1">DUF1203 domain-containing protein</fullName>
    </submittedName>
</protein>
<sequence>MNIKFVALETETVRALQRGGQDANQQIPQRAISDGGAIPCRHCLSPVAKGEEYLILSHRPFPRAQPYAESGPIFLHARECERAADTHDAAPMFTYGRAFILRGYRNNDWINYDAAEVVTPDKIEQTAKRLLERDDVAYVHMRSSQMNCYQCRIERA</sequence>
<comment type="caution">
    <text evidence="1">The sequence shown here is derived from an EMBL/GenBank/DDBJ whole genome shotgun (WGS) entry which is preliminary data.</text>
</comment>
<dbReference type="PIRSF" id="PIRSF034110">
    <property type="entry name" value="DUF1203"/>
    <property type="match status" value="1"/>
</dbReference>
<dbReference type="RefSeq" id="WP_152008582.1">
    <property type="nucleotide sequence ID" value="NZ_JAAAML010000001.1"/>
</dbReference>
<organism evidence="1 2">
    <name type="scientific">Hoeflea alexandrii</name>
    <dbReference type="NCBI Taxonomy" id="288436"/>
    <lineage>
        <taxon>Bacteria</taxon>
        <taxon>Pseudomonadati</taxon>
        <taxon>Pseudomonadota</taxon>
        <taxon>Alphaproteobacteria</taxon>
        <taxon>Hyphomicrobiales</taxon>
        <taxon>Rhizobiaceae</taxon>
        <taxon>Hoeflea</taxon>
    </lineage>
</organism>
<reference evidence="1 2" key="1">
    <citation type="submission" date="2020-01" db="EMBL/GenBank/DDBJ databases">
        <title>Genomes of bacteria type strains.</title>
        <authorList>
            <person name="Chen J."/>
            <person name="Zhu S."/>
            <person name="Yang J."/>
        </authorList>
    </citation>
    <scope>NUCLEOTIDE SEQUENCE [LARGE SCALE GENOMIC DNA]</scope>
    <source>
        <strain evidence="1 2">DSM 16655</strain>
    </source>
</reference>
<proteinExistence type="predicted"/>
<dbReference type="Pfam" id="PF06718">
    <property type="entry name" value="DUF1203"/>
    <property type="match status" value="1"/>
</dbReference>
<dbReference type="Proteomes" id="UP001320715">
    <property type="component" value="Unassembled WGS sequence"/>
</dbReference>